<dbReference type="EnsemblMetazoa" id="CapteT191806">
    <property type="protein sequence ID" value="CapteP191806"/>
    <property type="gene ID" value="CapteG191806"/>
</dbReference>
<dbReference type="EMBL" id="AMQN01024939">
    <property type="status" value="NOT_ANNOTATED_CDS"/>
    <property type="molecule type" value="Genomic_DNA"/>
</dbReference>
<gene>
    <name evidence="2" type="ORF">CAPTEDRAFT_191806</name>
</gene>
<sequence length="124" mass="14416">MASWGGEWWAGVRCNKQQMPVNATNQFPTEEISEEACSVYLNDEWIDRCKEDSICIEECGNLFLNHSEPEKYPKITDEVTIKQVNPHTIRLTWPPVSDRNDYTIFYVVEERPANSQGVWKKCDS</sequence>
<protein>
    <recommendedName>
        <fullName evidence="1">Fibronectin type-III domain-containing protein</fullName>
    </recommendedName>
</protein>
<reference evidence="4" key="1">
    <citation type="submission" date="2012-12" db="EMBL/GenBank/DDBJ databases">
        <authorList>
            <person name="Hellsten U."/>
            <person name="Grimwood J."/>
            <person name="Chapman J.A."/>
            <person name="Shapiro H."/>
            <person name="Aerts A."/>
            <person name="Otillar R.P."/>
            <person name="Terry A.Y."/>
            <person name="Boore J.L."/>
            <person name="Simakov O."/>
            <person name="Marletaz F."/>
            <person name="Cho S.-J."/>
            <person name="Edsinger-Gonzales E."/>
            <person name="Havlak P."/>
            <person name="Kuo D.-H."/>
            <person name="Larsson T."/>
            <person name="Lv J."/>
            <person name="Arendt D."/>
            <person name="Savage R."/>
            <person name="Osoegawa K."/>
            <person name="de Jong P."/>
            <person name="Lindberg D.R."/>
            <person name="Seaver E.C."/>
            <person name="Weisblat D.A."/>
            <person name="Putnam N.H."/>
            <person name="Grigoriev I.V."/>
            <person name="Rokhsar D.S."/>
        </authorList>
    </citation>
    <scope>NUCLEOTIDE SEQUENCE</scope>
    <source>
        <strain evidence="4">I ESC-2004</strain>
    </source>
</reference>
<organism evidence="2">
    <name type="scientific">Capitella teleta</name>
    <name type="common">Polychaete worm</name>
    <dbReference type="NCBI Taxonomy" id="283909"/>
    <lineage>
        <taxon>Eukaryota</taxon>
        <taxon>Metazoa</taxon>
        <taxon>Spiralia</taxon>
        <taxon>Lophotrochozoa</taxon>
        <taxon>Annelida</taxon>
        <taxon>Polychaeta</taxon>
        <taxon>Sedentaria</taxon>
        <taxon>Scolecida</taxon>
        <taxon>Capitellidae</taxon>
        <taxon>Capitella</taxon>
    </lineage>
</organism>
<dbReference type="HOGENOM" id="CLU_2009593_0_0_1"/>
<dbReference type="EMBL" id="AMQN01024940">
    <property type="status" value="NOT_ANNOTATED_CDS"/>
    <property type="molecule type" value="Genomic_DNA"/>
</dbReference>
<proteinExistence type="predicted"/>
<name>R7UH50_CAPTE</name>
<dbReference type="OrthoDB" id="5984265at2759"/>
<dbReference type="SUPFAM" id="SSF49265">
    <property type="entry name" value="Fibronectin type III"/>
    <property type="match status" value="1"/>
</dbReference>
<dbReference type="EMBL" id="KB303895">
    <property type="protein sequence ID" value="ELU02592.1"/>
    <property type="molecule type" value="Genomic_DNA"/>
</dbReference>
<dbReference type="InterPro" id="IPR036116">
    <property type="entry name" value="FN3_sf"/>
</dbReference>
<evidence type="ECO:0000259" key="1">
    <source>
        <dbReference type="PROSITE" id="PS50853"/>
    </source>
</evidence>
<dbReference type="InterPro" id="IPR003961">
    <property type="entry name" value="FN3_dom"/>
</dbReference>
<dbReference type="CDD" id="cd00063">
    <property type="entry name" value="FN3"/>
    <property type="match status" value="1"/>
</dbReference>
<reference evidence="2 4" key="2">
    <citation type="journal article" date="2013" name="Nature">
        <title>Insights into bilaterian evolution from three spiralian genomes.</title>
        <authorList>
            <person name="Simakov O."/>
            <person name="Marletaz F."/>
            <person name="Cho S.J."/>
            <person name="Edsinger-Gonzales E."/>
            <person name="Havlak P."/>
            <person name="Hellsten U."/>
            <person name="Kuo D.H."/>
            <person name="Larsson T."/>
            <person name="Lv J."/>
            <person name="Arendt D."/>
            <person name="Savage R."/>
            <person name="Osoegawa K."/>
            <person name="de Jong P."/>
            <person name="Grimwood J."/>
            <person name="Chapman J.A."/>
            <person name="Shapiro H."/>
            <person name="Aerts A."/>
            <person name="Otillar R.P."/>
            <person name="Terry A.Y."/>
            <person name="Boore J.L."/>
            <person name="Grigoriev I.V."/>
            <person name="Lindberg D.R."/>
            <person name="Seaver E.C."/>
            <person name="Weisblat D.A."/>
            <person name="Putnam N.H."/>
            <person name="Rokhsar D.S."/>
        </authorList>
    </citation>
    <scope>NUCLEOTIDE SEQUENCE</scope>
    <source>
        <strain evidence="2 4">I ESC-2004</strain>
    </source>
</reference>
<reference evidence="3" key="3">
    <citation type="submission" date="2015-06" db="UniProtKB">
        <authorList>
            <consortium name="EnsemblMetazoa"/>
        </authorList>
    </citation>
    <scope>IDENTIFICATION</scope>
</reference>
<accession>R7UH50</accession>
<evidence type="ECO:0000313" key="4">
    <source>
        <dbReference type="Proteomes" id="UP000014760"/>
    </source>
</evidence>
<dbReference type="Gene3D" id="2.60.40.10">
    <property type="entry name" value="Immunoglobulins"/>
    <property type="match status" value="1"/>
</dbReference>
<dbReference type="Proteomes" id="UP000014760">
    <property type="component" value="Unassembled WGS sequence"/>
</dbReference>
<evidence type="ECO:0000313" key="2">
    <source>
        <dbReference type="EMBL" id="ELU02592.1"/>
    </source>
</evidence>
<keyword evidence="4" id="KW-1185">Reference proteome</keyword>
<dbReference type="PROSITE" id="PS50853">
    <property type="entry name" value="FN3"/>
    <property type="match status" value="1"/>
</dbReference>
<evidence type="ECO:0000313" key="3">
    <source>
        <dbReference type="EnsemblMetazoa" id="CapteP191806"/>
    </source>
</evidence>
<dbReference type="InterPro" id="IPR013783">
    <property type="entry name" value="Ig-like_fold"/>
</dbReference>
<feature type="domain" description="Fibronectin type-III" evidence="1">
    <location>
        <begin position="75"/>
        <end position="124"/>
    </location>
</feature>
<dbReference type="AlphaFoldDB" id="R7UH50"/>
<feature type="non-terminal residue" evidence="2">
    <location>
        <position position="124"/>
    </location>
</feature>